<accession>A0A0C1QZQ8</accession>
<keyword evidence="1" id="KW-0732">Signal</keyword>
<dbReference type="RefSeq" id="WP_039455689.1">
    <property type="nucleotide sequence ID" value="NZ_JSWE01000092.1"/>
</dbReference>
<dbReference type="STRING" id="86105.NF27_DP00390"/>
<dbReference type="OrthoDB" id="9826947at2"/>
<proteinExistence type="predicted"/>
<dbReference type="EMBL" id="JSWE01000092">
    <property type="protein sequence ID" value="KIE05495.1"/>
    <property type="molecule type" value="Genomic_DNA"/>
</dbReference>
<feature type="signal peptide" evidence="1">
    <location>
        <begin position="1"/>
        <end position="20"/>
    </location>
</feature>
<protein>
    <recommendedName>
        <fullName evidence="4">SnoaL-like domain-containing protein</fullName>
    </recommendedName>
</protein>
<keyword evidence="3" id="KW-1185">Reference proteome</keyword>
<reference evidence="2 3" key="1">
    <citation type="submission" date="2014-11" db="EMBL/GenBank/DDBJ databases">
        <title>A Rickettsiales Symbiont of Amoebae With Ancient Features.</title>
        <authorList>
            <person name="Schulz F."/>
            <person name="Martijn J."/>
            <person name="Wascher F."/>
            <person name="Kostanjsek R."/>
            <person name="Ettema T.J."/>
            <person name="Horn M."/>
        </authorList>
    </citation>
    <scope>NUCLEOTIDE SEQUENCE [LARGE SCALE GENOMIC DNA]</scope>
    <source>
        <strain evidence="2 3">UWC36</strain>
    </source>
</reference>
<name>A0A0C1QZQ8_9RICK</name>
<sequence length="183" mass="20322">MKKSLLVFLLIIVVSQAAYSKVYASSLNKDSAEKLVMDMYAALSTQDAAKIKRFFSYYADTEARFIYQITGVDSTLPDKTERGIINRSREEYIAYLIRISKSTLSINYQAKVDSFKLAEDGLSAVVSISVDETSITVIPDRTQRGKNQRVKAKAATNCNISLSRAVATPIISGMNCIEKIIIK</sequence>
<evidence type="ECO:0000313" key="3">
    <source>
        <dbReference type="Proteomes" id="UP000031258"/>
    </source>
</evidence>
<evidence type="ECO:0008006" key="4">
    <source>
        <dbReference type="Google" id="ProtNLM"/>
    </source>
</evidence>
<feature type="chain" id="PRO_5002137778" description="SnoaL-like domain-containing protein" evidence="1">
    <location>
        <begin position="21"/>
        <end position="183"/>
    </location>
</feature>
<gene>
    <name evidence="2" type="ORF">NF27_DP00390</name>
</gene>
<comment type="caution">
    <text evidence="2">The sequence shown here is derived from an EMBL/GenBank/DDBJ whole genome shotgun (WGS) entry which is preliminary data.</text>
</comment>
<dbReference type="AlphaFoldDB" id="A0A0C1QZQ8"/>
<organism evidence="2 3">
    <name type="scientific">Candidatus Jidaibacter acanthamoebae</name>
    <dbReference type="NCBI Taxonomy" id="86105"/>
    <lineage>
        <taxon>Bacteria</taxon>
        <taxon>Pseudomonadati</taxon>
        <taxon>Pseudomonadota</taxon>
        <taxon>Alphaproteobacteria</taxon>
        <taxon>Rickettsiales</taxon>
        <taxon>Candidatus Midichloriaceae</taxon>
        <taxon>Candidatus Jidaibacter</taxon>
    </lineage>
</organism>
<evidence type="ECO:0000313" key="2">
    <source>
        <dbReference type="EMBL" id="KIE05495.1"/>
    </source>
</evidence>
<dbReference type="Proteomes" id="UP000031258">
    <property type="component" value="Unassembled WGS sequence"/>
</dbReference>
<evidence type="ECO:0000256" key="1">
    <source>
        <dbReference type="SAM" id="SignalP"/>
    </source>
</evidence>
<dbReference type="PATRIC" id="fig|86105.3.peg.584"/>